<dbReference type="EMBL" id="CP026304">
    <property type="protein sequence ID" value="AVZ76738.1"/>
    <property type="molecule type" value="Genomic_DNA"/>
</dbReference>
<name>A0A2R4TC87_9ACTN</name>
<dbReference type="PROSITE" id="PS50914">
    <property type="entry name" value="BON"/>
    <property type="match status" value="1"/>
</dbReference>
<feature type="domain" description="CBS" evidence="5">
    <location>
        <begin position="10"/>
        <end position="70"/>
    </location>
</feature>
<feature type="region of interest" description="Disordered" evidence="3">
    <location>
        <begin position="226"/>
        <end position="256"/>
    </location>
</feature>
<dbReference type="InterPro" id="IPR046342">
    <property type="entry name" value="CBS_dom_sf"/>
</dbReference>
<dbReference type="Pfam" id="PF04972">
    <property type="entry name" value="BON"/>
    <property type="match status" value="1"/>
</dbReference>
<evidence type="ECO:0000313" key="7">
    <source>
        <dbReference type="Proteomes" id="UP000244201"/>
    </source>
</evidence>
<dbReference type="Gene3D" id="3.10.580.10">
    <property type="entry name" value="CBS-domain"/>
    <property type="match status" value="1"/>
</dbReference>
<feature type="domain" description="CBS" evidence="5">
    <location>
        <begin position="104"/>
        <end position="161"/>
    </location>
</feature>
<reference evidence="6 7" key="1">
    <citation type="submission" date="2018-01" db="EMBL/GenBank/DDBJ databases">
        <title>Complete genome sequence of Streptomyces lunaelactis MM109T, a Ferroverdin A producer isolated from cave moonmilk deposits.</title>
        <authorList>
            <person name="Naome A."/>
            <person name="Martinet L."/>
            <person name="Maciejewska M."/>
            <person name="Anderssen S."/>
            <person name="Adam D."/>
            <person name="Tenconi E."/>
            <person name="Deflandre B."/>
            <person name="Arguelles-Arias A."/>
            <person name="Calusinska M."/>
            <person name="Copieters W."/>
            <person name="Karim L."/>
            <person name="Hanikenne M."/>
            <person name="Baurain D."/>
            <person name="van Wezel G."/>
            <person name="Smargiasso N."/>
            <person name="de Pauw E."/>
            <person name="Delfosse P."/>
            <person name="Rigali S."/>
        </authorList>
    </citation>
    <scope>NUCLEOTIDE SEQUENCE [LARGE SCALE GENOMIC DNA]</scope>
    <source>
        <strain evidence="6 7">MM109</strain>
    </source>
</reference>
<dbReference type="PANTHER" id="PTHR43080">
    <property type="entry name" value="CBS DOMAIN-CONTAINING PROTEIN CBSX3, MITOCHONDRIAL"/>
    <property type="match status" value="1"/>
</dbReference>
<dbReference type="CDD" id="cd04586">
    <property type="entry name" value="CBS_pair_BON_assoc"/>
    <property type="match status" value="1"/>
</dbReference>
<evidence type="ECO:0000256" key="2">
    <source>
        <dbReference type="PROSITE-ProRule" id="PRU00703"/>
    </source>
</evidence>
<feature type="domain" description="BON" evidence="4">
    <location>
        <begin position="158"/>
        <end position="226"/>
    </location>
</feature>
<dbReference type="GeneID" id="55660582"/>
<dbReference type="PANTHER" id="PTHR43080:SF29">
    <property type="entry name" value="OS02G0818000 PROTEIN"/>
    <property type="match status" value="1"/>
</dbReference>
<dbReference type="InterPro" id="IPR051257">
    <property type="entry name" value="Diverse_CBS-Domain"/>
</dbReference>
<evidence type="ECO:0000256" key="1">
    <source>
        <dbReference type="ARBA" id="ARBA00023122"/>
    </source>
</evidence>
<gene>
    <name evidence="6" type="ORF">SLUN_35625</name>
</gene>
<dbReference type="SMART" id="SM00116">
    <property type="entry name" value="CBS"/>
    <property type="match status" value="2"/>
</dbReference>
<dbReference type="Pfam" id="PF00571">
    <property type="entry name" value="CBS"/>
    <property type="match status" value="2"/>
</dbReference>
<dbReference type="KEGG" id="slk:SLUN_35625"/>
<keyword evidence="7" id="KW-1185">Reference proteome</keyword>
<evidence type="ECO:0000313" key="6">
    <source>
        <dbReference type="EMBL" id="AVZ76738.1"/>
    </source>
</evidence>
<feature type="region of interest" description="Disordered" evidence="3">
    <location>
        <begin position="62"/>
        <end position="90"/>
    </location>
</feature>
<dbReference type="InterPro" id="IPR017080">
    <property type="entry name" value="UCP036990_CBS_BON"/>
</dbReference>
<evidence type="ECO:0000259" key="4">
    <source>
        <dbReference type="PROSITE" id="PS50914"/>
    </source>
</evidence>
<dbReference type="InterPro" id="IPR000644">
    <property type="entry name" value="CBS_dom"/>
</dbReference>
<evidence type="ECO:0000259" key="5">
    <source>
        <dbReference type="PROSITE" id="PS51371"/>
    </source>
</evidence>
<dbReference type="Gene3D" id="3.30.1340.30">
    <property type="match status" value="1"/>
</dbReference>
<dbReference type="InterPro" id="IPR007055">
    <property type="entry name" value="BON_dom"/>
</dbReference>
<dbReference type="OrthoDB" id="2111978at2"/>
<organism evidence="6 7">
    <name type="scientific">Streptomyces lunaelactis</name>
    <dbReference type="NCBI Taxonomy" id="1535768"/>
    <lineage>
        <taxon>Bacteria</taxon>
        <taxon>Bacillati</taxon>
        <taxon>Actinomycetota</taxon>
        <taxon>Actinomycetes</taxon>
        <taxon>Kitasatosporales</taxon>
        <taxon>Streptomycetaceae</taxon>
        <taxon>Streptomyces</taxon>
    </lineage>
</organism>
<dbReference type="Proteomes" id="UP000244201">
    <property type="component" value="Chromosome"/>
</dbReference>
<evidence type="ECO:0000256" key="3">
    <source>
        <dbReference type="SAM" id="MobiDB-lite"/>
    </source>
</evidence>
<sequence>MKHSKIGNLMVNDVVSVTPQTPFKEVAKLLAVHRISGLPVVDTDDRVLGVISESDLVLRQAGVPPEPGPIRSARLAWRSPPTGGADTGRTADTKAHAMSARELMSQPAITVQANDTIAVAARTMAQHRVERLPVVDEDGRLVGIVARRDLLQVFLRPDPDIRREIVDEVLDRMLGLSPGAVQVHVIDGVVTLEGQLERFSEIQVAVRLAQQVDGVVSVTDKLTYRYDDSGSRPARQTPLPAADETEDSGVHWERSP</sequence>
<evidence type="ECO:0008006" key="8">
    <source>
        <dbReference type="Google" id="ProtNLM"/>
    </source>
</evidence>
<dbReference type="SUPFAM" id="SSF54631">
    <property type="entry name" value="CBS-domain pair"/>
    <property type="match status" value="1"/>
</dbReference>
<proteinExistence type="predicted"/>
<dbReference type="RefSeq" id="WP_108154028.1">
    <property type="nucleotide sequence ID" value="NZ_CP026304.1"/>
</dbReference>
<accession>A0A2R4TC87</accession>
<dbReference type="AlphaFoldDB" id="A0A2R4TC87"/>
<protein>
    <recommendedName>
        <fullName evidence="8">CBS domain-containing protein</fullName>
    </recommendedName>
</protein>
<dbReference type="PROSITE" id="PS51371">
    <property type="entry name" value="CBS"/>
    <property type="match status" value="2"/>
</dbReference>
<dbReference type="PIRSF" id="PIRSF036990">
    <property type="entry name" value="UCP036990_CBS_BON"/>
    <property type="match status" value="1"/>
</dbReference>
<keyword evidence="1 2" id="KW-0129">CBS domain</keyword>